<dbReference type="AlphaFoldDB" id="A0A385AGQ5"/>
<protein>
    <submittedName>
        <fullName evidence="2">Uncharacterized protein</fullName>
    </submittedName>
</protein>
<geneLocation type="plasmid" evidence="2 3">
    <name>p-1.1928_2</name>
</geneLocation>
<evidence type="ECO:0000313" key="2">
    <source>
        <dbReference type="EMBL" id="AXN36862.1"/>
    </source>
</evidence>
<organism evidence="2 3">
    <name type="scientific">Latilactobacillus curvatus</name>
    <name type="common">Lactobacillus curvatus</name>
    <dbReference type="NCBI Taxonomy" id="28038"/>
    <lineage>
        <taxon>Bacteria</taxon>
        <taxon>Bacillati</taxon>
        <taxon>Bacillota</taxon>
        <taxon>Bacilli</taxon>
        <taxon>Lactobacillales</taxon>
        <taxon>Lactobacillaceae</taxon>
        <taxon>Latilactobacillus</taxon>
    </lineage>
</organism>
<feature type="transmembrane region" description="Helical" evidence="1">
    <location>
        <begin position="21"/>
        <end position="41"/>
    </location>
</feature>
<name>A0A385AGQ5_LATCU</name>
<proteinExistence type="predicted"/>
<dbReference type="EMBL" id="CP031005">
    <property type="protein sequence ID" value="AXN36862.1"/>
    <property type="molecule type" value="Genomic_DNA"/>
</dbReference>
<feature type="transmembrane region" description="Helical" evidence="1">
    <location>
        <begin position="47"/>
        <end position="64"/>
    </location>
</feature>
<keyword evidence="1" id="KW-0812">Transmembrane</keyword>
<gene>
    <name evidence="2" type="ORF">DT351_10970</name>
</gene>
<dbReference type="Proteomes" id="UP000257607">
    <property type="component" value="Plasmid p-1.1928_2"/>
</dbReference>
<accession>A0A385AGQ5</accession>
<keyword evidence="1" id="KW-1133">Transmembrane helix</keyword>
<keyword evidence="1" id="KW-0472">Membrane</keyword>
<keyword evidence="2" id="KW-0614">Plasmid</keyword>
<evidence type="ECO:0000256" key="1">
    <source>
        <dbReference type="SAM" id="Phobius"/>
    </source>
</evidence>
<reference evidence="2 3" key="1">
    <citation type="submission" date="2018-07" db="EMBL/GenBank/DDBJ databases">
        <title>Lactobacillus curvatus genome sequence.</title>
        <authorList>
            <person name="Prechtl R."/>
        </authorList>
    </citation>
    <scope>NUCLEOTIDE SEQUENCE [LARGE SCALE GENOMIC DNA]</scope>
    <source>
        <strain evidence="2 3">TMW 1.1928</strain>
        <plasmid evidence="2 3">p-1.1928_2</plasmid>
    </source>
</reference>
<evidence type="ECO:0000313" key="3">
    <source>
        <dbReference type="Proteomes" id="UP000257607"/>
    </source>
</evidence>
<sequence length="101" mass="11800">MWKVLPYSKQLNLKQAYNDKLSITDFFIVGGAFGASILVGLLLFSQYIWPFFMIAVTIIAYVMVSPSGEPNTKNYQKLKIVILKKRAVYHSINRPKERWWR</sequence>